<dbReference type="Gene3D" id="3.30.1120.90">
    <property type="entry name" value="Nucleosome assembly protein"/>
    <property type="match status" value="1"/>
</dbReference>
<dbReference type="SUPFAM" id="SSF143113">
    <property type="entry name" value="NAP-like"/>
    <property type="match status" value="1"/>
</dbReference>
<organism evidence="2 3">
    <name type="scientific">Brassica cretica</name>
    <name type="common">Mustard</name>
    <dbReference type="NCBI Taxonomy" id="69181"/>
    <lineage>
        <taxon>Eukaryota</taxon>
        <taxon>Viridiplantae</taxon>
        <taxon>Streptophyta</taxon>
        <taxon>Embryophyta</taxon>
        <taxon>Tracheophyta</taxon>
        <taxon>Spermatophyta</taxon>
        <taxon>Magnoliopsida</taxon>
        <taxon>eudicotyledons</taxon>
        <taxon>Gunneridae</taxon>
        <taxon>Pentapetalae</taxon>
        <taxon>rosids</taxon>
        <taxon>malvids</taxon>
        <taxon>Brassicales</taxon>
        <taxon>Brassicaceae</taxon>
        <taxon>Brassiceae</taxon>
        <taxon>Brassica</taxon>
    </lineage>
</organism>
<accession>A0A8S9NXF0</accession>
<evidence type="ECO:0000313" key="2">
    <source>
        <dbReference type="EMBL" id="KAF3507380.1"/>
    </source>
</evidence>
<dbReference type="EMBL" id="QGKX02001521">
    <property type="protein sequence ID" value="KAF3507380.1"/>
    <property type="molecule type" value="Genomic_DNA"/>
</dbReference>
<gene>
    <name evidence="2" type="ORF">F2Q69_00004917</name>
</gene>
<reference evidence="2" key="1">
    <citation type="submission" date="2019-12" db="EMBL/GenBank/DDBJ databases">
        <title>Genome sequencing and annotation of Brassica cretica.</title>
        <authorList>
            <person name="Studholme D.J."/>
            <person name="Sarris P."/>
        </authorList>
    </citation>
    <scope>NUCLEOTIDE SEQUENCE</scope>
    <source>
        <strain evidence="2">PFS-109/04</strain>
        <tissue evidence="2">Leaf</tissue>
    </source>
</reference>
<comment type="caution">
    <text evidence="2">The sequence shown here is derived from an EMBL/GenBank/DDBJ whole genome shotgun (WGS) entry which is preliminary data.</text>
</comment>
<name>A0A8S9NXF0_BRACR</name>
<sequence>MSSPLYPSNPPSPTSSNPSIYLSDSSPPKPKNQHFLFCSDLFNLFTPPPLKPPSPSSSATTTCPSPAACHTRNPRFPFSGEDFLFVLHLSVLNGPWILALFAEGNIVSLVMEVLMSGWDWESPFVFKYLSSLDVEDAKDVKSGYCITFHLNPNLYSEDENVTKTFTFREEGTTKME</sequence>
<protein>
    <submittedName>
        <fullName evidence="2">Uncharacterized protein</fullName>
    </submittedName>
</protein>
<dbReference type="Proteomes" id="UP000712600">
    <property type="component" value="Unassembled WGS sequence"/>
</dbReference>
<dbReference type="InterPro" id="IPR037231">
    <property type="entry name" value="NAP-like_sf"/>
</dbReference>
<evidence type="ECO:0000256" key="1">
    <source>
        <dbReference type="SAM" id="MobiDB-lite"/>
    </source>
</evidence>
<proteinExistence type="predicted"/>
<dbReference type="AlphaFoldDB" id="A0A8S9NXF0"/>
<evidence type="ECO:0000313" key="3">
    <source>
        <dbReference type="Proteomes" id="UP000712600"/>
    </source>
</evidence>
<feature type="region of interest" description="Disordered" evidence="1">
    <location>
        <begin position="1"/>
        <end position="29"/>
    </location>
</feature>